<keyword evidence="1" id="KW-0812">Transmembrane</keyword>
<keyword evidence="3" id="KW-1185">Reference proteome</keyword>
<accession>A0AAW5HUA7</accession>
<feature type="transmembrane region" description="Helical" evidence="1">
    <location>
        <begin position="47"/>
        <end position="69"/>
    </location>
</feature>
<feature type="transmembrane region" description="Helical" evidence="1">
    <location>
        <begin position="81"/>
        <end position="99"/>
    </location>
</feature>
<feature type="transmembrane region" description="Helical" evidence="1">
    <location>
        <begin position="20"/>
        <end position="41"/>
    </location>
</feature>
<keyword evidence="1" id="KW-0472">Membrane</keyword>
<name>A0AAW5HUA7_9CORY</name>
<sequence>MEVSDTEQYENQRRPLLRALRFGTLALLALLIISLMAWGAVSGAPGLWAVLMGIGIGGGFVLLTAISVLATSNSTPTTTMAVVLGGWLIKMVVIVLILLGLRNATFYDSTAFGVTTIAALVVALGAEAMGVLSVRTAYIQKP</sequence>
<reference evidence="2 3" key="1">
    <citation type="submission" date="2021-01" db="EMBL/GenBank/DDBJ databases">
        <title>Identification and Characterization of Corynebacterium sp.</title>
        <authorList>
            <person name="Luo Q."/>
            <person name="Qu P."/>
            <person name="Chen Q."/>
        </authorList>
    </citation>
    <scope>NUCLEOTIDE SEQUENCE [LARGE SCALE GENOMIC DNA]</scope>
    <source>
        <strain evidence="2 3">MC-18</strain>
    </source>
</reference>
<feature type="transmembrane region" description="Helical" evidence="1">
    <location>
        <begin position="111"/>
        <end position="134"/>
    </location>
</feature>
<evidence type="ECO:0008006" key="4">
    <source>
        <dbReference type="Google" id="ProtNLM"/>
    </source>
</evidence>
<evidence type="ECO:0000256" key="1">
    <source>
        <dbReference type="SAM" id="Phobius"/>
    </source>
</evidence>
<keyword evidence="1" id="KW-1133">Transmembrane helix</keyword>
<evidence type="ECO:0000313" key="3">
    <source>
        <dbReference type="Proteomes" id="UP001205920"/>
    </source>
</evidence>
<dbReference type="AlphaFoldDB" id="A0AAW5HUA7"/>
<proteinExistence type="predicted"/>
<gene>
    <name evidence="2" type="ORF">JMN37_08650</name>
</gene>
<dbReference type="Proteomes" id="UP001205920">
    <property type="component" value="Unassembled WGS sequence"/>
</dbReference>
<dbReference type="EMBL" id="JAEUWV010000014">
    <property type="protein sequence ID" value="MCO6395035.1"/>
    <property type="molecule type" value="Genomic_DNA"/>
</dbReference>
<organism evidence="2 3">
    <name type="scientific">Corynebacterium lipophilum</name>
    <dbReference type="NCBI Taxonomy" id="2804918"/>
    <lineage>
        <taxon>Bacteria</taxon>
        <taxon>Bacillati</taxon>
        <taxon>Actinomycetota</taxon>
        <taxon>Actinomycetes</taxon>
        <taxon>Mycobacteriales</taxon>
        <taxon>Corynebacteriaceae</taxon>
        <taxon>Corynebacterium</taxon>
    </lineage>
</organism>
<comment type="caution">
    <text evidence="2">The sequence shown here is derived from an EMBL/GenBank/DDBJ whole genome shotgun (WGS) entry which is preliminary data.</text>
</comment>
<evidence type="ECO:0000313" key="2">
    <source>
        <dbReference type="EMBL" id="MCO6395035.1"/>
    </source>
</evidence>
<protein>
    <recommendedName>
        <fullName evidence="4">ATP synthase protein I</fullName>
    </recommendedName>
</protein>